<dbReference type="PANTHER" id="PTHR24220">
    <property type="entry name" value="IMPORT ATP-BINDING PROTEIN"/>
    <property type="match status" value="1"/>
</dbReference>
<gene>
    <name evidence="5" type="ORF">AY555_10455</name>
</gene>
<dbReference type="InterPro" id="IPR027417">
    <property type="entry name" value="P-loop_NTPase"/>
</dbReference>
<dbReference type="Gene3D" id="3.40.50.300">
    <property type="entry name" value="P-loop containing nucleotide triphosphate hydrolases"/>
    <property type="match status" value="1"/>
</dbReference>
<dbReference type="GO" id="GO:0005524">
    <property type="term" value="F:ATP binding"/>
    <property type="evidence" value="ECO:0007669"/>
    <property type="project" value="UniProtKB-KW"/>
</dbReference>
<dbReference type="AlphaFoldDB" id="A0A143DGB5"/>
<evidence type="ECO:0000313" key="5">
    <source>
        <dbReference type="EMBL" id="AMW35792.1"/>
    </source>
</evidence>
<dbReference type="GO" id="GO:0089705">
    <property type="term" value="P:protein localization to outer membrane"/>
    <property type="evidence" value="ECO:0007669"/>
    <property type="project" value="TreeGrafter"/>
</dbReference>
<keyword evidence="6" id="KW-1185">Reference proteome</keyword>
<evidence type="ECO:0000259" key="4">
    <source>
        <dbReference type="PROSITE" id="PS50893"/>
    </source>
</evidence>
<dbReference type="KEGG" id="hjo:AY555_10455"/>
<name>A0A143DGB5_9PROT</name>
<comment type="similarity">
    <text evidence="1">Belongs to the ABC transporter superfamily.</text>
</comment>
<keyword evidence="3" id="KW-0067">ATP-binding</keyword>
<dbReference type="RefSeq" id="WP_066137088.1">
    <property type="nucleotide sequence ID" value="NZ_CP014527.1"/>
</dbReference>
<evidence type="ECO:0000313" key="6">
    <source>
        <dbReference type="Proteomes" id="UP000076066"/>
    </source>
</evidence>
<evidence type="ECO:0000256" key="3">
    <source>
        <dbReference type="ARBA" id="ARBA00022840"/>
    </source>
</evidence>
<dbReference type="EMBL" id="CP014527">
    <property type="protein sequence ID" value="AMW35792.1"/>
    <property type="molecule type" value="Genomic_DNA"/>
</dbReference>
<dbReference type="SMART" id="SM00382">
    <property type="entry name" value="AAA"/>
    <property type="match status" value="1"/>
</dbReference>
<dbReference type="PROSITE" id="PS50893">
    <property type="entry name" value="ABC_TRANSPORTER_2"/>
    <property type="match status" value="1"/>
</dbReference>
<dbReference type="Proteomes" id="UP000076066">
    <property type="component" value="Plasmid unnamed 2"/>
</dbReference>
<dbReference type="Pfam" id="PF00005">
    <property type="entry name" value="ABC_tran"/>
    <property type="match status" value="1"/>
</dbReference>
<dbReference type="GO" id="GO:0005886">
    <property type="term" value="C:plasma membrane"/>
    <property type="evidence" value="ECO:0007669"/>
    <property type="project" value="TreeGrafter"/>
</dbReference>
<evidence type="ECO:0000256" key="2">
    <source>
        <dbReference type="ARBA" id="ARBA00022741"/>
    </source>
</evidence>
<evidence type="ECO:0000256" key="1">
    <source>
        <dbReference type="ARBA" id="ARBA00005417"/>
    </source>
</evidence>
<dbReference type="GO" id="GO:0044874">
    <property type="term" value="P:lipoprotein localization to outer membrane"/>
    <property type="evidence" value="ECO:0007669"/>
    <property type="project" value="TreeGrafter"/>
</dbReference>
<dbReference type="GeneID" id="53317571"/>
<dbReference type="GO" id="GO:0016887">
    <property type="term" value="F:ATP hydrolysis activity"/>
    <property type="evidence" value="ECO:0007669"/>
    <property type="project" value="InterPro"/>
</dbReference>
<feature type="domain" description="ABC transporter" evidence="4">
    <location>
        <begin position="3"/>
        <end position="236"/>
    </location>
</feature>
<protein>
    <recommendedName>
        <fullName evidence="4">ABC transporter domain-containing protein</fullName>
    </recommendedName>
</protein>
<dbReference type="InterPro" id="IPR003439">
    <property type="entry name" value="ABC_transporter-like_ATP-bd"/>
</dbReference>
<geneLocation type="plasmid" evidence="5 6">
    <name>unnamed 2</name>
</geneLocation>
<dbReference type="OrthoDB" id="9802264at2"/>
<dbReference type="SUPFAM" id="SSF52540">
    <property type="entry name" value="P-loop containing nucleoside triphosphate hydrolases"/>
    <property type="match status" value="1"/>
</dbReference>
<proteinExistence type="inferred from homology"/>
<accession>A0A143DGB5</accession>
<keyword evidence="2" id="KW-0547">Nucleotide-binding</keyword>
<dbReference type="PANTHER" id="PTHR24220:SF689">
    <property type="entry name" value="LIPOPROTEIN-RELEASING SYSTEM ATP-BINDING PROTEIN LOLD"/>
    <property type="match status" value="1"/>
</dbReference>
<keyword evidence="5" id="KW-0614">Plasmid</keyword>
<dbReference type="GO" id="GO:0022857">
    <property type="term" value="F:transmembrane transporter activity"/>
    <property type="evidence" value="ECO:0007669"/>
    <property type="project" value="TreeGrafter"/>
</dbReference>
<sequence length="236" mass="25118">MNTCVLDIRSLEGSRGGFRFFLPSLTLSSGQAMIVTGPSGCGKSTLLDILGLVLQPGSAGIFQVRGVDIPALWASRRKDVLARVRAEHLGYILQTGGLLPFVDVLANIRLSARELTVFDPAWEDYLLDVLGLRPLVSLMPSALSIGERQRVAVARALLYRPDLVLADEPTAALDPARSADVMALLLELVKASGSALVLVSHDQSLVGSMELPTLVASSAQDTSGSRTLFTWKGAPP</sequence>
<reference evidence="5 6" key="1">
    <citation type="submission" date="2016-02" db="EMBL/GenBank/DDBJ databases">
        <title>Complete Genome of H5569, the type strain of the newly described species Haematospirillium jordaniae.</title>
        <authorList>
            <person name="Nicholson A.C."/>
            <person name="Humrighouse B.W."/>
            <person name="Loparov V."/>
            <person name="McQuiston J.R."/>
        </authorList>
    </citation>
    <scope>NUCLEOTIDE SEQUENCE [LARGE SCALE GENOMIC DNA]</scope>
    <source>
        <strain evidence="5 6">H5569</strain>
        <plasmid evidence="6">Plasmid unnamed 2</plasmid>
    </source>
</reference>
<dbReference type="InterPro" id="IPR003593">
    <property type="entry name" value="AAA+_ATPase"/>
</dbReference>
<organism evidence="5 6">
    <name type="scientific">Haematospirillum jordaniae</name>
    <dbReference type="NCBI Taxonomy" id="1549855"/>
    <lineage>
        <taxon>Bacteria</taxon>
        <taxon>Pseudomonadati</taxon>
        <taxon>Pseudomonadota</taxon>
        <taxon>Alphaproteobacteria</taxon>
        <taxon>Rhodospirillales</taxon>
        <taxon>Novispirillaceae</taxon>
        <taxon>Haematospirillum</taxon>
    </lineage>
</organism>
<dbReference type="InterPro" id="IPR015854">
    <property type="entry name" value="ABC_transpr_LolD-like"/>
</dbReference>